<sequence>MASSVDAMARVYALANPAALVREQDAVAKAVFTALRVTPSNAQRLTVSESSGWLQYTAVEELWDRKAPPALPPAPAALRAAETALAALAQSCSSANHQWPDVLRDIALFPPAALLRRAQLSAVPRPDGSAWDHWLYRAEPQLYLDGAASVRAAVRGSQIEVRVGHAGRIIGVCTRWRPLSRERWYTDFSAFAGGGDRKPKLGYVLSGEGIPQYYLSPYYFVEGDQDYQPVSGSPWSLTVDVGRIEQHGSRMRLLALAQGGSGDYAYNWAVHSYGTAENGIRELGGGSPRVVPTVSGGNATASAVDLDNGEYVVLLNVRDRKTGAFKHHQQQVFSSPFVPSAFPNA</sequence>
<accession>R1HSQ9</accession>
<reference evidence="1 2" key="1">
    <citation type="submission" date="2013-02" db="EMBL/GenBank/DDBJ databases">
        <title>Draft genome sequence of Amycolatopsis vancoresmycina strain DSM 44592T.</title>
        <authorList>
            <person name="Kumar S."/>
            <person name="Kaur N."/>
            <person name="Kaur C."/>
            <person name="Raghava G.P.S."/>
            <person name="Mayilraj S."/>
        </authorList>
    </citation>
    <scope>NUCLEOTIDE SEQUENCE [LARGE SCALE GENOMIC DNA]</scope>
    <source>
        <strain evidence="1 2">DSM 44592</strain>
    </source>
</reference>
<organism evidence="1 2">
    <name type="scientific">Amycolatopsis vancoresmycina DSM 44592</name>
    <dbReference type="NCBI Taxonomy" id="1292037"/>
    <lineage>
        <taxon>Bacteria</taxon>
        <taxon>Bacillati</taxon>
        <taxon>Actinomycetota</taxon>
        <taxon>Actinomycetes</taxon>
        <taxon>Pseudonocardiales</taxon>
        <taxon>Pseudonocardiaceae</taxon>
        <taxon>Amycolatopsis</taxon>
    </lineage>
</organism>
<dbReference type="EMBL" id="AOUO01000294">
    <property type="protein sequence ID" value="EOD66600.1"/>
    <property type="molecule type" value="Genomic_DNA"/>
</dbReference>
<dbReference type="Proteomes" id="UP000014139">
    <property type="component" value="Unassembled WGS sequence"/>
</dbReference>
<proteinExistence type="predicted"/>
<name>R1HSQ9_9PSEU</name>
<comment type="caution">
    <text evidence="1">The sequence shown here is derived from an EMBL/GenBank/DDBJ whole genome shotgun (WGS) entry which is preliminary data.</text>
</comment>
<evidence type="ECO:0000313" key="1">
    <source>
        <dbReference type="EMBL" id="EOD66600.1"/>
    </source>
</evidence>
<keyword evidence="2" id="KW-1185">Reference proteome</keyword>
<dbReference type="AlphaFoldDB" id="R1HSQ9"/>
<evidence type="ECO:0000313" key="2">
    <source>
        <dbReference type="Proteomes" id="UP000014139"/>
    </source>
</evidence>
<dbReference type="RefSeq" id="WP_003090263.1">
    <property type="nucleotide sequence ID" value="NZ_AOUO01000294.1"/>
</dbReference>
<gene>
    <name evidence="1" type="ORF">H480_20719</name>
</gene>
<dbReference type="PATRIC" id="fig|1292037.4.peg.3930"/>
<protein>
    <submittedName>
        <fullName evidence="1">Uncharacterized protein</fullName>
    </submittedName>
</protein>